<feature type="transmembrane region" description="Helical" evidence="1">
    <location>
        <begin position="215"/>
        <end position="239"/>
    </location>
</feature>
<proteinExistence type="predicted"/>
<sequence>MALRSQERSTPMLDLMLASAVLAMFVLGGLTAVERNWVSGTFAAIAAIGVAYLARLRLRLARQQRSEPLQPSTATAAPTSELRAFVTTASHTIGARARDGIVVIGQDAAAFVPTSNWHHLAVELVVGMFFQRVHLSRLEIDARDTPALANELAELVRNRGGFLLDERWSWTLRGLTLWRAESKEFLQLKAEPRAEGIARWPVLATRPAAELQRMYVKIVAIGGVVSGLIAGAGAVAWQVSTNVDYLIAGTVFAVLVAGSVVAGVILAKRTLASNR</sequence>
<feature type="transmembrane region" description="Helical" evidence="1">
    <location>
        <begin position="245"/>
        <end position="267"/>
    </location>
</feature>
<organism evidence="2 3">
    <name type="scientific">Nannocystis radixulma</name>
    <dbReference type="NCBI Taxonomy" id="2995305"/>
    <lineage>
        <taxon>Bacteria</taxon>
        <taxon>Pseudomonadati</taxon>
        <taxon>Myxococcota</taxon>
        <taxon>Polyangia</taxon>
        <taxon>Nannocystales</taxon>
        <taxon>Nannocystaceae</taxon>
        <taxon>Nannocystis</taxon>
    </lineage>
</organism>
<accession>A0ABT5AX96</accession>
<keyword evidence="3" id="KW-1185">Reference proteome</keyword>
<evidence type="ECO:0000313" key="3">
    <source>
        <dbReference type="Proteomes" id="UP001217838"/>
    </source>
</evidence>
<keyword evidence="1" id="KW-1133">Transmembrane helix</keyword>
<name>A0ABT5AX96_9BACT</name>
<feature type="transmembrane region" description="Helical" evidence="1">
    <location>
        <begin position="12"/>
        <end position="31"/>
    </location>
</feature>
<evidence type="ECO:0000313" key="2">
    <source>
        <dbReference type="EMBL" id="MDC0666469.1"/>
    </source>
</evidence>
<dbReference type="Proteomes" id="UP001217838">
    <property type="component" value="Unassembled WGS sequence"/>
</dbReference>
<dbReference type="EMBL" id="JAQNDN010000001">
    <property type="protein sequence ID" value="MDC0666469.1"/>
    <property type="molecule type" value="Genomic_DNA"/>
</dbReference>
<comment type="caution">
    <text evidence="2">The sequence shown here is derived from an EMBL/GenBank/DDBJ whole genome shotgun (WGS) entry which is preliminary data.</text>
</comment>
<keyword evidence="1" id="KW-0472">Membrane</keyword>
<keyword evidence="1" id="KW-0812">Transmembrane</keyword>
<reference evidence="2 3" key="1">
    <citation type="submission" date="2022-11" db="EMBL/GenBank/DDBJ databases">
        <title>Minimal conservation of predation-associated metabolite biosynthetic gene clusters underscores biosynthetic potential of Myxococcota including descriptions for ten novel species: Archangium lansinium sp. nov., Myxococcus landrumus sp. nov., Nannocystis bai.</title>
        <authorList>
            <person name="Ahearne A."/>
            <person name="Stevens C."/>
            <person name="Dowd S."/>
        </authorList>
    </citation>
    <scope>NUCLEOTIDE SEQUENCE [LARGE SCALE GENOMIC DNA]</scope>
    <source>
        <strain evidence="2 3">NCELM</strain>
    </source>
</reference>
<feature type="transmembrane region" description="Helical" evidence="1">
    <location>
        <begin position="37"/>
        <end position="56"/>
    </location>
</feature>
<evidence type="ECO:0000256" key="1">
    <source>
        <dbReference type="SAM" id="Phobius"/>
    </source>
</evidence>
<protein>
    <submittedName>
        <fullName evidence="2">Uncharacterized protein</fullName>
    </submittedName>
</protein>
<dbReference type="RefSeq" id="WP_271994032.1">
    <property type="nucleotide sequence ID" value="NZ_JAQNDN010000001.1"/>
</dbReference>
<gene>
    <name evidence="2" type="ORF">POL58_01910</name>
</gene>